<protein>
    <submittedName>
        <fullName evidence="1">Uncharacterized protein</fullName>
    </submittedName>
</protein>
<proteinExistence type="predicted"/>
<gene>
    <name evidence="1" type="ORF">GCM10017557_24220</name>
</gene>
<dbReference type="OrthoDB" id="6873087at2"/>
<evidence type="ECO:0000313" key="2">
    <source>
        <dbReference type="Proteomes" id="UP000516444"/>
    </source>
</evidence>
<dbReference type="EMBL" id="AP023440">
    <property type="protein sequence ID" value="BCL27563.1"/>
    <property type="molecule type" value="Genomic_DNA"/>
</dbReference>
<reference evidence="1 2" key="1">
    <citation type="journal article" date="2014" name="Int. J. Syst. Evol. Microbiol.">
        <title>Complete genome sequence of Corynebacterium casei LMG S-19264T (=DSM 44701T), isolated from a smear-ripened cheese.</title>
        <authorList>
            <consortium name="US DOE Joint Genome Institute (JGI-PGF)"/>
            <person name="Walter F."/>
            <person name="Albersmeier A."/>
            <person name="Kalinowski J."/>
            <person name="Ruckert C."/>
        </authorList>
    </citation>
    <scope>NUCLEOTIDE SEQUENCE [LARGE SCALE GENOMIC DNA]</scope>
    <source>
        <strain evidence="1 2">JCM 4677</strain>
    </source>
</reference>
<dbReference type="RefSeq" id="WP_055507579.1">
    <property type="nucleotide sequence ID" value="NZ_AP023440.1"/>
</dbReference>
<organism evidence="1 2">
    <name type="scientific">Streptomyces aurantiacus</name>
    <dbReference type="NCBI Taxonomy" id="47760"/>
    <lineage>
        <taxon>Bacteria</taxon>
        <taxon>Bacillati</taxon>
        <taxon>Actinomycetota</taxon>
        <taxon>Actinomycetes</taxon>
        <taxon>Kitasatosporales</taxon>
        <taxon>Streptomycetaceae</taxon>
        <taxon>Streptomyces</taxon>
        <taxon>Streptomyces aurantiacus group</taxon>
    </lineage>
</organism>
<sequence>MTHGYTTDDAEAAARLVAFALRPRVLPSRDGDYLDLAQRYRRDDAFRTLTDRIGRGLGLKALGSDRDTAAVVLAALDGSVFETKMDDYAKRAKYRGERGDTEKVLHGIIHLAIAALAFPRPDDLAQDGYIGRISVSLVDATVRDTCHKLQKKAAEGGEETDTPTETPELEKVWHAYSRRPEASRTKDERAAPNSTKAMVGRALNFLTDSGFLTVVGDPREGNYRTTPRYQLQVRELAATNAFNELLKLNVVPLTDSSGTLRVVVPTLRDTQEEQSV</sequence>
<dbReference type="AlphaFoldDB" id="A0A7G1NW00"/>
<evidence type="ECO:0000313" key="1">
    <source>
        <dbReference type="EMBL" id="BCL27563.1"/>
    </source>
</evidence>
<keyword evidence="2" id="KW-1185">Reference proteome</keyword>
<accession>A0A7G1NW00</accession>
<name>A0A7G1NW00_9ACTN</name>
<dbReference type="KEGG" id="sgm:GCM10017557_24220"/>
<dbReference type="Proteomes" id="UP000516444">
    <property type="component" value="Chromosome"/>
</dbReference>